<protein>
    <submittedName>
        <fullName evidence="3">Glycogen debranching enzyme</fullName>
    </submittedName>
</protein>
<accession>A0A840QRE0</accession>
<evidence type="ECO:0000313" key="4">
    <source>
        <dbReference type="Proteomes" id="UP000551878"/>
    </source>
</evidence>
<dbReference type="InterPro" id="IPR032856">
    <property type="entry name" value="GDE_N_bis"/>
</dbReference>
<dbReference type="AlphaFoldDB" id="A0A840QRE0"/>
<dbReference type="Pfam" id="PF22422">
    <property type="entry name" value="MGH1-like_GH"/>
    <property type="match status" value="1"/>
</dbReference>
<dbReference type="Proteomes" id="UP000551878">
    <property type="component" value="Unassembled WGS sequence"/>
</dbReference>
<dbReference type="InterPro" id="IPR054491">
    <property type="entry name" value="MGH1-like_GH"/>
</dbReference>
<dbReference type="Gene3D" id="1.50.10.10">
    <property type="match status" value="1"/>
</dbReference>
<dbReference type="Pfam" id="PF14742">
    <property type="entry name" value="GDE_N_bis"/>
    <property type="match status" value="1"/>
</dbReference>
<dbReference type="InterPro" id="IPR008928">
    <property type="entry name" value="6-hairpin_glycosidase_sf"/>
</dbReference>
<gene>
    <name evidence="3" type="ORF">HNQ41_002083</name>
</gene>
<name>A0A840QRE0_9BACI</name>
<dbReference type="RefSeq" id="WP_184664326.1">
    <property type="nucleotide sequence ID" value="NZ_JACHHB010000008.1"/>
</dbReference>
<feature type="domain" description="Putative glycogen debranching enzyme N-terminal" evidence="1">
    <location>
        <begin position="6"/>
        <end position="194"/>
    </location>
</feature>
<reference evidence="3 4" key="1">
    <citation type="submission" date="2020-08" db="EMBL/GenBank/DDBJ databases">
        <title>Genomic Encyclopedia of Type Strains, Phase IV (KMG-IV): sequencing the most valuable type-strain genomes for metagenomic binning, comparative biology and taxonomic classification.</title>
        <authorList>
            <person name="Goeker M."/>
        </authorList>
    </citation>
    <scope>NUCLEOTIDE SEQUENCE [LARGE SCALE GENOMIC DNA]</scope>
    <source>
        <strain evidence="3 4">DSM 24696</strain>
    </source>
</reference>
<feature type="domain" description="Mannosylglycerate hydrolase MGH1-like glycoside hydrolase" evidence="2">
    <location>
        <begin position="276"/>
        <end position="592"/>
    </location>
</feature>
<evidence type="ECO:0000259" key="1">
    <source>
        <dbReference type="Pfam" id="PF14742"/>
    </source>
</evidence>
<evidence type="ECO:0000313" key="3">
    <source>
        <dbReference type="EMBL" id="MBB5173893.1"/>
    </source>
</evidence>
<sequence>MSFVSLKHDEVFSVTNEYGDITPESMGSGVYFKDTQYLNRYELRMNGEKSIFLSRTNKDVENRFTLSNGDIQTADAHYEKMDLEINRSQFIFEQTFYDRIELKNGSLKQVTCNMELLLQPVFHDLFEVRGAKREKRGEWGRQSLSSTSFTVKYEGLDHIKRNMHVAFSEGGTVDGTNISYPVHLEPGACKTVDVKITVYQEEEVVQPSSYDVSVKEAKAERDQWLETSTRIKTNNPAVNTTLETALYDMHMLATDVGYGPFPVAGIPWFCVPFGRDSMIAAIQTLILNPELAKSTLRTLANVQGEKEDDWNDEAPGKILHETRQGEMANLKEVPFSRYYGSIDGTPLFLILLSETYRWTGDRSLLEDLMPAAERCLDYLDQFADLDGDGFIEFHKKSEDGLTIQSWKDSNHSMVHKDGSPSDSPMAVSEVQGYVYDAKIRMAEIYGMLGRQEKENQLKNEATSLKEKFNSSFWMENEKYFALSLDKEKSKVETITSDPGHALWSGVIDKEKRDVTADRLLSEDLFSGWGIRTMSKDEKVYSPIAYHNGTVWPHDNSLIALGLAKYGFKAHLNKLVQALFDSSKQFEENRLPELFCGYPEEETNGSIIPFPVACSPQAWAAGTPYACIQALLGIQVNNDHSSIQLSPTLPEDIDWIEIENLQIGDRDGTLDFIVQKQGNGEVEVVTKKNTTGLDISVE</sequence>
<organism evidence="3 4">
    <name type="scientific">Texcoconibacillus texcoconensis</name>
    <dbReference type="NCBI Taxonomy" id="1095777"/>
    <lineage>
        <taxon>Bacteria</taxon>
        <taxon>Bacillati</taxon>
        <taxon>Bacillota</taxon>
        <taxon>Bacilli</taxon>
        <taxon>Bacillales</taxon>
        <taxon>Bacillaceae</taxon>
        <taxon>Texcoconibacillus</taxon>
    </lineage>
</organism>
<keyword evidence="4" id="KW-1185">Reference proteome</keyword>
<evidence type="ECO:0000259" key="2">
    <source>
        <dbReference type="Pfam" id="PF22422"/>
    </source>
</evidence>
<dbReference type="EMBL" id="JACHHB010000008">
    <property type="protein sequence ID" value="MBB5173893.1"/>
    <property type="molecule type" value="Genomic_DNA"/>
</dbReference>
<proteinExistence type="predicted"/>
<dbReference type="InterPro" id="IPR012341">
    <property type="entry name" value="6hp_glycosidase-like_sf"/>
</dbReference>
<dbReference type="SUPFAM" id="SSF48208">
    <property type="entry name" value="Six-hairpin glycosidases"/>
    <property type="match status" value="1"/>
</dbReference>
<comment type="caution">
    <text evidence="3">The sequence shown here is derived from an EMBL/GenBank/DDBJ whole genome shotgun (WGS) entry which is preliminary data.</text>
</comment>
<dbReference type="GO" id="GO:0005975">
    <property type="term" value="P:carbohydrate metabolic process"/>
    <property type="evidence" value="ECO:0007669"/>
    <property type="project" value="InterPro"/>
</dbReference>